<reference evidence="6 7" key="1">
    <citation type="submission" date="2016-07" db="EMBL/GenBank/DDBJ databases">
        <title>Pervasive Adenine N6-methylation of Active Genes in Fungi.</title>
        <authorList>
            <consortium name="DOE Joint Genome Institute"/>
            <person name="Mondo S.J."/>
            <person name="Dannebaum R.O."/>
            <person name="Kuo R.C."/>
            <person name="Labutti K."/>
            <person name="Haridas S."/>
            <person name="Kuo A."/>
            <person name="Salamov A."/>
            <person name="Ahrendt S.R."/>
            <person name="Lipzen A."/>
            <person name="Sullivan W."/>
            <person name="Andreopoulos W.B."/>
            <person name="Clum A."/>
            <person name="Lindquist E."/>
            <person name="Daum C."/>
            <person name="Ramamoorthy G.K."/>
            <person name="Gryganskyi A."/>
            <person name="Culley D."/>
            <person name="Magnuson J.K."/>
            <person name="James T.Y."/>
            <person name="O'Malley M.A."/>
            <person name="Stajich J.E."/>
            <person name="Spatafora J.W."/>
            <person name="Visel A."/>
            <person name="Grigoriev I.V."/>
        </authorList>
    </citation>
    <scope>NUCLEOTIDE SEQUENCE [LARGE SCALE GENOMIC DNA]</scope>
    <source>
        <strain evidence="6 7">NRRL 1336</strain>
    </source>
</reference>
<evidence type="ECO:0000256" key="1">
    <source>
        <dbReference type="ARBA" id="ARBA00022574"/>
    </source>
</evidence>
<dbReference type="SUPFAM" id="SSF81383">
    <property type="entry name" value="F-box domain"/>
    <property type="match status" value="1"/>
</dbReference>
<dbReference type="InterPro" id="IPR001680">
    <property type="entry name" value="WD40_rpt"/>
</dbReference>
<evidence type="ECO:0000256" key="2">
    <source>
        <dbReference type="ARBA" id="ARBA00022737"/>
    </source>
</evidence>
<feature type="domain" description="F-box" evidence="5">
    <location>
        <begin position="133"/>
        <end position="181"/>
    </location>
</feature>
<accession>A0A1X2I492</accession>
<dbReference type="PANTHER" id="PTHR19849">
    <property type="entry name" value="PHOSPHOLIPASE A-2-ACTIVATING PROTEIN"/>
    <property type="match status" value="1"/>
</dbReference>
<sequence length="520" mass="58054">MTLTNTPSFKFFHYLPFPSKSKSMSNHSRRGGHTSNDDGNGNTTLKPTSHQQNNKPACIAIVIGKDGTPVTKCIAPAVTRRGANRSSMDVYPKNKKQRYLSSFLLPKFRSSRQGGGGGGISGGSYSSKVVPLHNRLHQLPSELLIHIVTYLDLPSVLTLSYTSKFGHRLCGKTNNYLWHTLYQTQYQHVTNTSAKMIQQQQQSLFYDSYRERHLLGKRWETGNAHSHYLEGHEDSVYCLVWINQHQVLSGSRDRCIKMWDVDQHECLMTRKQHDGSVLCLAVANDASFFVSGSSDASLICWSLPDMTLRQRLDGHSNGVLDVCLVKDMDNISSGGGWIVSSSRDTTVRVWTVDDGQTVHRLLGHNGPVNALEHVKHTTQVISASGDATLKLWEVSTGQCLRTFVGHQRGLACVRYDPYLQCIISGGQDGKIKVWDIKSADCLQTMTGHADLIRTVDTFQGKVVSGSYDRTLRVWDASTGTCLLSFHSGHTSWIFNTLINSTKIIRQKIMILDFGYDLKSL</sequence>
<dbReference type="GO" id="GO:0043161">
    <property type="term" value="P:proteasome-mediated ubiquitin-dependent protein catabolic process"/>
    <property type="evidence" value="ECO:0007669"/>
    <property type="project" value="TreeGrafter"/>
</dbReference>
<feature type="repeat" description="WD" evidence="3">
    <location>
        <begin position="312"/>
        <end position="360"/>
    </location>
</feature>
<dbReference type="GO" id="GO:0043130">
    <property type="term" value="F:ubiquitin binding"/>
    <property type="evidence" value="ECO:0007669"/>
    <property type="project" value="TreeGrafter"/>
</dbReference>
<dbReference type="PROSITE" id="PS50181">
    <property type="entry name" value="FBOX"/>
    <property type="match status" value="1"/>
</dbReference>
<dbReference type="GO" id="GO:0010992">
    <property type="term" value="P:ubiquitin recycling"/>
    <property type="evidence" value="ECO:0007669"/>
    <property type="project" value="TreeGrafter"/>
</dbReference>
<dbReference type="CDD" id="cd00200">
    <property type="entry name" value="WD40"/>
    <property type="match status" value="1"/>
</dbReference>
<evidence type="ECO:0000256" key="3">
    <source>
        <dbReference type="PROSITE-ProRule" id="PRU00221"/>
    </source>
</evidence>
<feature type="repeat" description="WD" evidence="3">
    <location>
        <begin position="229"/>
        <end position="269"/>
    </location>
</feature>
<dbReference type="Proteomes" id="UP000193560">
    <property type="component" value="Unassembled WGS sequence"/>
</dbReference>
<dbReference type="AlphaFoldDB" id="A0A1X2I492"/>
<dbReference type="Pfam" id="PF00400">
    <property type="entry name" value="WD40"/>
    <property type="match status" value="6"/>
</dbReference>
<feature type="region of interest" description="Disordered" evidence="4">
    <location>
        <begin position="20"/>
        <end position="52"/>
    </location>
</feature>
<dbReference type="Pfam" id="PF12937">
    <property type="entry name" value="F-box-like"/>
    <property type="match status" value="1"/>
</dbReference>
<dbReference type="EMBL" id="MCGE01000029">
    <property type="protein sequence ID" value="ORZ08953.1"/>
    <property type="molecule type" value="Genomic_DNA"/>
</dbReference>
<keyword evidence="7" id="KW-1185">Reference proteome</keyword>
<dbReference type="Gene3D" id="2.130.10.10">
    <property type="entry name" value="YVTN repeat-like/Quinoprotein amine dehydrogenase"/>
    <property type="match status" value="2"/>
</dbReference>
<gene>
    <name evidence="6" type="ORF">BCR42DRAFT_424346</name>
</gene>
<evidence type="ECO:0000313" key="6">
    <source>
        <dbReference type="EMBL" id="ORZ08953.1"/>
    </source>
</evidence>
<name>A0A1X2I492_9FUNG</name>
<comment type="caution">
    <text evidence="6">The sequence shown here is derived from an EMBL/GenBank/DDBJ whole genome shotgun (WGS) entry which is preliminary data.</text>
</comment>
<dbReference type="PROSITE" id="PS50082">
    <property type="entry name" value="WD_REPEATS_2"/>
    <property type="match status" value="6"/>
</dbReference>
<keyword evidence="2" id="KW-0677">Repeat</keyword>
<dbReference type="InterPro" id="IPR015943">
    <property type="entry name" value="WD40/YVTN_repeat-like_dom_sf"/>
</dbReference>
<evidence type="ECO:0000256" key="4">
    <source>
        <dbReference type="SAM" id="MobiDB-lite"/>
    </source>
</evidence>
<feature type="repeat" description="WD" evidence="3">
    <location>
        <begin position="361"/>
        <end position="402"/>
    </location>
</feature>
<dbReference type="InterPro" id="IPR020472">
    <property type="entry name" value="WD40_PAC1"/>
</dbReference>
<dbReference type="InterPro" id="IPR019775">
    <property type="entry name" value="WD40_repeat_CS"/>
</dbReference>
<dbReference type="PROSITE" id="PS00678">
    <property type="entry name" value="WD_REPEATS_1"/>
    <property type="match status" value="4"/>
</dbReference>
<dbReference type="InterPro" id="IPR036047">
    <property type="entry name" value="F-box-like_dom_sf"/>
</dbReference>
<feature type="compositionally biased region" description="Polar residues" evidence="4">
    <location>
        <begin position="33"/>
        <end position="52"/>
    </location>
</feature>
<dbReference type="InterPro" id="IPR036322">
    <property type="entry name" value="WD40_repeat_dom_sf"/>
</dbReference>
<dbReference type="SUPFAM" id="SSF50978">
    <property type="entry name" value="WD40 repeat-like"/>
    <property type="match status" value="1"/>
</dbReference>
<keyword evidence="1 3" id="KW-0853">WD repeat</keyword>
<dbReference type="PROSITE" id="PS50294">
    <property type="entry name" value="WD_REPEATS_REGION"/>
    <property type="match status" value="5"/>
</dbReference>
<dbReference type="GO" id="GO:0005634">
    <property type="term" value="C:nucleus"/>
    <property type="evidence" value="ECO:0007669"/>
    <property type="project" value="TreeGrafter"/>
</dbReference>
<proteinExistence type="predicted"/>
<organism evidence="6 7">
    <name type="scientific">Absidia repens</name>
    <dbReference type="NCBI Taxonomy" id="90262"/>
    <lineage>
        <taxon>Eukaryota</taxon>
        <taxon>Fungi</taxon>
        <taxon>Fungi incertae sedis</taxon>
        <taxon>Mucoromycota</taxon>
        <taxon>Mucoromycotina</taxon>
        <taxon>Mucoromycetes</taxon>
        <taxon>Mucorales</taxon>
        <taxon>Cunninghamellaceae</taxon>
        <taxon>Absidia</taxon>
    </lineage>
</organism>
<feature type="repeat" description="WD" evidence="3">
    <location>
        <begin position="403"/>
        <end position="444"/>
    </location>
</feature>
<dbReference type="SMART" id="SM00320">
    <property type="entry name" value="WD40"/>
    <property type="match status" value="6"/>
</dbReference>
<protein>
    <submittedName>
        <fullName evidence="6">WD40-repeat-containing domain protein</fullName>
    </submittedName>
</protein>
<dbReference type="Gene3D" id="1.20.1280.50">
    <property type="match status" value="1"/>
</dbReference>
<evidence type="ECO:0000313" key="7">
    <source>
        <dbReference type="Proteomes" id="UP000193560"/>
    </source>
</evidence>
<dbReference type="PANTHER" id="PTHR19849:SF1">
    <property type="entry name" value="F-BOX_WD REPEAT-CONTAINING PROTEIN 7"/>
    <property type="match status" value="1"/>
</dbReference>
<evidence type="ECO:0000259" key="5">
    <source>
        <dbReference type="PROSITE" id="PS50181"/>
    </source>
</evidence>
<dbReference type="OrthoDB" id="19711at2759"/>
<feature type="repeat" description="WD" evidence="3">
    <location>
        <begin position="445"/>
        <end position="484"/>
    </location>
</feature>
<dbReference type="InterPro" id="IPR001810">
    <property type="entry name" value="F-box_dom"/>
</dbReference>
<dbReference type="PRINTS" id="PR00320">
    <property type="entry name" value="GPROTEINBRPT"/>
</dbReference>
<feature type="repeat" description="WD" evidence="3">
    <location>
        <begin position="270"/>
        <end position="311"/>
    </location>
</feature>
<dbReference type="GO" id="GO:0005737">
    <property type="term" value="C:cytoplasm"/>
    <property type="evidence" value="ECO:0007669"/>
    <property type="project" value="TreeGrafter"/>
</dbReference>
<dbReference type="STRING" id="90262.A0A1X2I492"/>